<accession>A0ABP9NEW1</accession>
<dbReference type="InterPro" id="IPR050678">
    <property type="entry name" value="DNA_Partitioning_ATPase"/>
</dbReference>
<dbReference type="Proteomes" id="UP001500804">
    <property type="component" value="Unassembled WGS sequence"/>
</dbReference>
<feature type="domain" description="AAA" evidence="1">
    <location>
        <begin position="46"/>
        <end position="224"/>
    </location>
</feature>
<gene>
    <name evidence="2" type="ORF">GCM10023320_12890</name>
</gene>
<proteinExistence type="predicted"/>
<sequence>MAIPARGYLPLRRVTGDRSGVRSPNIAEVPMAERSTDQERDFALGRVIAIVNDKGGVGKTSIAANLAGQFAGAGYRCLLIDLNRQANLADDLGYRDSDADDQGVGLLGSVLAGTPLVPALDVRPKLDVVCGGARLEDLTPVMVSRLQHRGRRAFRVLGDVLAPIATDYEVVFIDCPPESTILSDLALAAARWVLMPTKSDVGGLVGMTLVAERFALAQEINPRLSLLGVVLFGTGSRSRAIHGEARAAIDRAFGGNSPRFETTIRHAERTAQDARRLGKLAHELEVEAAAQPAWWEALRSDIRTPRVSATAASVAGDYRALGVEVLTALQAAEEAERAEAPDGTAAARA</sequence>
<comment type="caution">
    <text evidence="2">The sequence shown here is derived from an EMBL/GenBank/DDBJ whole genome shotgun (WGS) entry which is preliminary data.</text>
</comment>
<dbReference type="Pfam" id="PF13614">
    <property type="entry name" value="AAA_31"/>
    <property type="match status" value="1"/>
</dbReference>
<dbReference type="Gene3D" id="3.40.50.300">
    <property type="entry name" value="P-loop containing nucleotide triphosphate hydrolases"/>
    <property type="match status" value="1"/>
</dbReference>
<dbReference type="InterPro" id="IPR027417">
    <property type="entry name" value="P-loop_NTPase"/>
</dbReference>
<dbReference type="EMBL" id="BAABJO010000004">
    <property type="protein sequence ID" value="GAA5114910.1"/>
    <property type="molecule type" value="Genomic_DNA"/>
</dbReference>
<dbReference type="InterPro" id="IPR025669">
    <property type="entry name" value="AAA_dom"/>
</dbReference>
<dbReference type="CDD" id="cd02042">
    <property type="entry name" value="ParAB_family"/>
    <property type="match status" value="1"/>
</dbReference>
<dbReference type="PANTHER" id="PTHR13696:SF52">
    <property type="entry name" value="PARA FAMILY PROTEIN CT_582"/>
    <property type="match status" value="1"/>
</dbReference>
<evidence type="ECO:0000313" key="2">
    <source>
        <dbReference type="EMBL" id="GAA5114910.1"/>
    </source>
</evidence>
<protein>
    <recommendedName>
        <fullName evidence="1">AAA domain-containing protein</fullName>
    </recommendedName>
</protein>
<reference evidence="3" key="1">
    <citation type="journal article" date="2019" name="Int. J. Syst. Evol. Microbiol.">
        <title>The Global Catalogue of Microorganisms (GCM) 10K type strain sequencing project: providing services to taxonomists for standard genome sequencing and annotation.</title>
        <authorList>
            <consortium name="The Broad Institute Genomics Platform"/>
            <consortium name="The Broad Institute Genome Sequencing Center for Infectious Disease"/>
            <person name="Wu L."/>
            <person name="Ma J."/>
        </authorList>
    </citation>
    <scope>NUCLEOTIDE SEQUENCE [LARGE SCALE GENOMIC DNA]</scope>
    <source>
        <strain evidence="3">JCM 18302</strain>
    </source>
</reference>
<dbReference type="PANTHER" id="PTHR13696">
    <property type="entry name" value="P-LOOP CONTAINING NUCLEOSIDE TRIPHOSPHATE HYDROLASE"/>
    <property type="match status" value="1"/>
</dbReference>
<evidence type="ECO:0000259" key="1">
    <source>
        <dbReference type="Pfam" id="PF13614"/>
    </source>
</evidence>
<name>A0ABP9NEW1_9PSEU</name>
<dbReference type="SUPFAM" id="SSF52540">
    <property type="entry name" value="P-loop containing nucleoside triphosphate hydrolases"/>
    <property type="match status" value="1"/>
</dbReference>
<evidence type="ECO:0000313" key="3">
    <source>
        <dbReference type="Proteomes" id="UP001500804"/>
    </source>
</evidence>
<organism evidence="2 3">
    <name type="scientific">Pseudonocardia adelaidensis</name>
    <dbReference type="NCBI Taxonomy" id="648754"/>
    <lineage>
        <taxon>Bacteria</taxon>
        <taxon>Bacillati</taxon>
        <taxon>Actinomycetota</taxon>
        <taxon>Actinomycetes</taxon>
        <taxon>Pseudonocardiales</taxon>
        <taxon>Pseudonocardiaceae</taxon>
        <taxon>Pseudonocardia</taxon>
    </lineage>
</organism>
<keyword evidence="3" id="KW-1185">Reference proteome</keyword>